<dbReference type="RefSeq" id="WP_289402343.1">
    <property type="nucleotide sequence ID" value="NZ_JAQIBC010000008.1"/>
</dbReference>
<dbReference type="Proteomes" id="UP001169066">
    <property type="component" value="Unassembled WGS sequence"/>
</dbReference>
<dbReference type="InterPro" id="IPR011322">
    <property type="entry name" value="N-reg_PII-like_a/b"/>
</dbReference>
<dbReference type="EMBL" id="JAQIBC010000008">
    <property type="protein sequence ID" value="MDM5264445.1"/>
    <property type="molecule type" value="Genomic_DNA"/>
</dbReference>
<evidence type="ECO:0000313" key="2">
    <source>
        <dbReference type="EMBL" id="MDM5264445.1"/>
    </source>
</evidence>
<accession>A0ABT7QTN1</accession>
<dbReference type="PANTHER" id="PTHR23419">
    <property type="entry name" value="DIVALENT CATION TOLERANCE CUTA-RELATED"/>
    <property type="match status" value="1"/>
</dbReference>
<dbReference type="InterPro" id="IPR015867">
    <property type="entry name" value="N-reg_PII/ATP_PRibTrfase_C"/>
</dbReference>
<dbReference type="InterPro" id="IPR004323">
    <property type="entry name" value="Ion_tolerance_CutA"/>
</dbReference>
<keyword evidence="3" id="KW-1185">Reference proteome</keyword>
<dbReference type="PANTHER" id="PTHR23419:SF8">
    <property type="entry name" value="FI09726P"/>
    <property type="match status" value="1"/>
</dbReference>
<dbReference type="SUPFAM" id="SSF54913">
    <property type="entry name" value="GlnB-like"/>
    <property type="match status" value="1"/>
</dbReference>
<comment type="caution">
    <text evidence="2">The sequence shown here is derived from an EMBL/GenBank/DDBJ whole genome shotgun (WGS) entry which is preliminary data.</text>
</comment>
<proteinExistence type="inferred from homology"/>
<organism evidence="2 3">
    <name type="scientific">Sulfurovum xiamenensis</name>
    <dbReference type="NCBI Taxonomy" id="3019066"/>
    <lineage>
        <taxon>Bacteria</taxon>
        <taxon>Pseudomonadati</taxon>
        <taxon>Campylobacterota</taxon>
        <taxon>Epsilonproteobacteria</taxon>
        <taxon>Campylobacterales</taxon>
        <taxon>Sulfurovaceae</taxon>
        <taxon>Sulfurovum</taxon>
    </lineage>
</organism>
<comment type="similarity">
    <text evidence="1">Belongs to the CutA family.</text>
</comment>
<dbReference type="Gene3D" id="3.30.70.120">
    <property type="match status" value="1"/>
</dbReference>
<dbReference type="Pfam" id="PF03091">
    <property type="entry name" value="CutA1"/>
    <property type="match status" value="1"/>
</dbReference>
<sequence length="111" mass="12843">MEASDYCIITTTTDSQENADLITRLLLEKKLVACVQSTTIQSAYHWEGKIMQSEEIHLQMKTRRSLFETIQTEIEQLHTYDLPEIIMVSMAGGNLDYLQWIEEETTNIQSL</sequence>
<reference evidence="2" key="1">
    <citation type="submission" date="2023-01" db="EMBL/GenBank/DDBJ databases">
        <title>Sulfurovum sp. XTW-4 genome assembly.</title>
        <authorList>
            <person name="Wang J."/>
        </authorList>
    </citation>
    <scope>NUCLEOTIDE SEQUENCE</scope>
    <source>
        <strain evidence="2">XTW-4</strain>
    </source>
</reference>
<name>A0ABT7QTN1_9BACT</name>
<evidence type="ECO:0000313" key="3">
    <source>
        <dbReference type="Proteomes" id="UP001169066"/>
    </source>
</evidence>
<evidence type="ECO:0000256" key="1">
    <source>
        <dbReference type="ARBA" id="ARBA00010169"/>
    </source>
</evidence>
<protein>
    <submittedName>
        <fullName evidence="2">Divalent-cation tolerance protein CutA</fullName>
    </submittedName>
</protein>
<gene>
    <name evidence="2" type="ORF">PF327_09575</name>
</gene>